<comment type="cofactor">
    <cofactor evidence="1">
        <name>heme b</name>
        <dbReference type="ChEBI" id="CHEBI:60344"/>
    </cofactor>
</comment>
<dbReference type="Proteomes" id="UP001461163">
    <property type="component" value="Unassembled WGS sequence"/>
</dbReference>
<evidence type="ECO:0000256" key="1">
    <source>
        <dbReference type="ARBA" id="ARBA00001970"/>
    </source>
</evidence>
<evidence type="ECO:0000256" key="4">
    <source>
        <dbReference type="ARBA" id="ARBA00023002"/>
    </source>
</evidence>
<evidence type="ECO:0000256" key="2">
    <source>
        <dbReference type="ARBA" id="ARBA00022559"/>
    </source>
</evidence>
<dbReference type="InterPro" id="IPR049509">
    <property type="entry name" value="DyP_N"/>
</dbReference>
<keyword evidence="9" id="KW-1185">Reference proteome</keyword>
<feature type="domain" description="DyP dimeric alpha+beta barrel" evidence="7">
    <location>
        <begin position="12"/>
        <end position="167"/>
    </location>
</feature>
<keyword evidence="2 8" id="KW-0575">Peroxidase</keyword>
<dbReference type="PROSITE" id="PS51404">
    <property type="entry name" value="DYP_PEROXIDASE"/>
    <property type="match status" value="1"/>
</dbReference>
<evidence type="ECO:0000256" key="6">
    <source>
        <dbReference type="SAM" id="MobiDB-lite"/>
    </source>
</evidence>
<dbReference type="InterPro" id="IPR011008">
    <property type="entry name" value="Dimeric_a/b-barrel"/>
</dbReference>
<protein>
    <submittedName>
        <fullName evidence="8">Peroxidase</fullName>
    </submittedName>
</protein>
<evidence type="ECO:0000259" key="7">
    <source>
        <dbReference type="Pfam" id="PF21105"/>
    </source>
</evidence>
<evidence type="ECO:0000313" key="9">
    <source>
        <dbReference type="Proteomes" id="UP001461163"/>
    </source>
</evidence>
<dbReference type="InterPro" id="IPR006314">
    <property type="entry name" value="Dyp_peroxidase"/>
</dbReference>
<dbReference type="SUPFAM" id="SSF54909">
    <property type="entry name" value="Dimeric alpha+beta barrel"/>
    <property type="match status" value="1"/>
</dbReference>
<reference evidence="8 9" key="1">
    <citation type="submission" date="2024-03" db="EMBL/GenBank/DDBJ databases">
        <title>Community enrichment and isolation of bacterial strains for fucoidan degradation.</title>
        <authorList>
            <person name="Sichert A."/>
        </authorList>
    </citation>
    <scope>NUCLEOTIDE SEQUENCE [LARGE SCALE GENOMIC DNA]</scope>
    <source>
        <strain evidence="8 9">AS12</strain>
    </source>
</reference>
<accession>A0ABU9T2A8</accession>
<dbReference type="EMBL" id="JBBMQS010000022">
    <property type="protein sequence ID" value="MEM5499893.1"/>
    <property type="molecule type" value="Genomic_DNA"/>
</dbReference>
<dbReference type="GO" id="GO:0004601">
    <property type="term" value="F:peroxidase activity"/>
    <property type="evidence" value="ECO:0007669"/>
    <property type="project" value="UniProtKB-KW"/>
</dbReference>
<keyword evidence="4" id="KW-0560">Oxidoreductase</keyword>
<feature type="region of interest" description="Disordered" evidence="6">
    <location>
        <begin position="387"/>
        <end position="406"/>
    </location>
</feature>
<evidence type="ECO:0000256" key="3">
    <source>
        <dbReference type="ARBA" id="ARBA00022723"/>
    </source>
</evidence>
<gene>
    <name evidence="8" type="ORF">WNY77_20995</name>
</gene>
<keyword evidence="5" id="KW-0408">Iron</keyword>
<evidence type="ECO:0000313" key="8">
    <source>
        <dbReference type="EMBL" id="MEM5499893.1"/>
    </source>
</evidence>
<dbReference type="PANTHER" id="PTHR30521">
    <property type="entry name" value="DEFERROCHELATASE/PEROXIDASE"/>
    <property type="match status" value="1"/>
</dbReference>
<organism evidence="8 9">
    <name type="scientific">Paraglaciecola mesophila</name>
    <dbReference type="NCBI Taxonomy" id="197222"/>
    <lineage>
        <taxon>Bacteria</taxon>
        <taxon>Pseudomonadati</taxon>
        <taxon>Pseudomonadota</taxon>
        <taxon>Gammaproteobacteria</taxon>
        <taxon>Alteromonadales</taxon>
        <taxon>Alteromonadaceae</taxon>
        <taxon>Paraglaciecola</taxon>
    </lineage>
</organism>
<sequence length="541" mass="60446">MNTRNTVLDLHDIQGNIVFGYGRWGYPVSRYLFFKINNKRQGMAFMKSLVPLITSSAPLDKQNNGTAPPATTNVAFTYAGLRELGLPDESMRSFPEDFRMGMKARKDILGDDGPSAPEHWDPIWLNQYDVHVFLSINATSDTQLEQRYEQILQLIDKTSDGVILLSGHRDGDGSTLSDYQSGNAIVIDGKPTANEHFHYVDGISNPVFKGQGRNRAETVGAGKPTRASATTDDGWEALEAGEFVLGHKDESGEYPIAPKPRLLSFNGSFMVYRKLHQNVGKFTSYLETTSKHYGDTKLSTDEKQETLKAKFAGRWSNGAPLSTYPDYASAEEFGEQWQSATEVLFYQADATTEEKNNAREKYETLKAQRRGFNYDYDVDGAKCPLGAHTRRTNPRGSLEFDTQGAFDTPGAMVNRRRILRRGLPYGNSSDRTNNSAEHGTIFMVINASIERQFEFVQQQWINYGNDFKLSNEKDVLLGNHGETQDGNPDGRTVINGNKTLGQPTFMCSGMPRFVETRGGDYFFIPSLTALRMIAEGIIDPT</sequence>
<dbReference type="RefSeq" id="WP_342882865.1">
    <property type="nucleotide sequence ID" value="NZ_JBBMQS010000022.1"/>
</dbReference>
<evidence type="ECO:0000256" key="5">
    <source>
        <dbReference type="ARBA" id="ARBA00023004"/>
    </source>
</evidence>
<comment type="caution">
    <text evidence="8">The sequence shown here is derived from an EMBL/GenBank/DDBJ whole genome shotgun (WGS) entry which is preliminary data.</text>
</comment>
<proteinExistence type="predicted"/>
<dbReference type="PANTHER" id="PTHR30521:SF5">
    <property type="entry name" value="BLR4509 PROTEIN"/>
    <property type="match status" value="1"/>
</dbReference>
<dbReference type="Pfam" id="PF21105">
    <property type="entry name" value="DyP_N"/>
    <property type="match status" value="1"/>
</dbReference>
<keyword evidence="3" id="KW-0479">Metal-binding</keyword>
<name>A0ABU9T2A8_9ALTE</name>